<dbReference type="RefSeq" id="WP_118889943.1">
    <property type="nucleotide sequence ID" value="NZ_JBHTNL010000001.1"/>
</dbReference>
<feature type="region of interest" description="Disordered" evidence="1">
    <location>
        <begin position="229"/>
        <end position="265"/>
    </location>
</feature>
<keyword evidence="2" id="KW-1133">Transmembrane helix</keyword>
<gene>
    <name evidence="4" type="ORF">D1B32_16680</name>
</gene>
<organism evidence="4 5">
    <name type="scientific">Oceanobacillus profundus</name>
    <dbReference type="NCBI Taxonomy" id="372463"/>
    <lineage>
        <taxon>Bacteria</taxon>
        <taxon>Bacillati</taxon>
        <taxon>Bacillota</taxon>
        <taxon>Bacilli</taxon>
        <taxon>Bacillales</taxon>
        <taxon>Bacillaceae</taxon>
        <taxon>Oceanobacillus</taxon>
    </lineage>
</organism>
<dbReference type="Pfam" id="PF04536">
    <property type="entry name" value="TPM_phosphatase"/>
    <property type="match status" value="1"/>
</dbReference>
<name>A0A417YCX3_9BACI</name>
<keyword evidence="2" id="KW-0812">Transmembrane</keyword>
<evidence type="ECO:0000259" key="3">
    <source>
        <dbReference type="Pfam" id="PF04536"/>
    </source>
</evidence>
<feature type="domain" description="TPM" evidence="3">
    <location>
        <begin position="34"/>
        <end position="156"/>
    </location>
</feature>
<evidence type="ECO:0000313" key="4">
    <source>
        <dbReference type="EMBL" id="RHW30470.1"/>
    </source>
</evidence>
<dbReference type="InterPro" id="IPR007621">
    <property type="entry name" value="TPM_dom"/>
</dbReference>
<feature type="transmembrane region" description="Helical" evidence="2">
    <location>
        <begin position="177"/>
        <end position="197"/>
    </location>
</feature>
<evidence type="ECO:0000256" key="2">
    <source>
        <dbReference type="SAM" id="Phobius"/>
    </source>
</evidence>
<evidence type="ECO:0000313" key="5">
    <source>
        <dbReference type="Proteomes" id="UP000285456"/>
    </source>
</evidence>
<accession>A0A417YCX3</accession>
<reference evidence="4 5" key="1">
    <citation type="journal article" date="2007" name="Int. J. Syst. Evol. Microbiol.">
        <title>Oceanobacillus profundus sp. nov., isolated from a deep-sea sediment core.</title>
        <authorList>
            <person name="Kim Y.G."/>
            <person name="Choi D.H."/>
            <person name="Hyun S."/>
            <person name="Cho B.C."/>
        </authorList>
    </citation>
    <scope>NUCLEOTIDE SEQUENCE [LARGE SCALE GENOMIC DNA]</scope>
    <source>
        <strain evidence="4 5">DSM 18246</strain>
    </source>
</reference>
<protein>
    <recommendedName>
        <fullName evidence="3">TPM domain-containing protein</fullName>
    </recommendedName>
</protein>
<dbReference type="Proteomes" id="UP000285456">
    <property type="component" value="Unassembled WGS sequence"/>
</dbReference>
<proteinExistence type="predicted"/>
<sequence length="265" mass="29609">MSRRFLTLSILFTSLFIFTSFSLQVVEASSKQYIYDSAELLSEEQVMELEGSIKEFGEKQETDFIIHTTNDTSGKSIKTYMGDFYDEHAFGYDQPKGNTILLTVSVDPTKREVFLAGFERGEEYLDNERIELVLDKITPHLSDKNFYQAFQQAISTSNDYMEYRPGVNPESVLLKTWFQLVVALAVGGIIVGTMVYNSGGRVTVTSRTYFNENNTRVNSKRDMFVNKTVTKRRKPSNNNKSRGGRGGGGGITGGGSSFSGGGRSF</sequence>
<dbReference type="Gene3D" id="3.10.310.50">
    <property type="match status" value="1"/>
</dbReference>
<keyword evidence="5" id="KW-1185">Reference proteome</keyword>
<dbReference type="AlphaFoldDB" id="A0A417YCX3"/>
<dbReference type="OrthoDB" id="9806054at2"/>
<evidence type="ECO:0000256" key="1">
    <source>
        <dbReference type="SAM" id="MobiDB-lite"/>
    </source>
</evidence>
<dbReference type="EMBL" id="QWEH01000013">
    <property type="protein sequence ID" value="RHW30470.1"/>
    <property type="molecule type" value="Genomic_DNA"/>
</dbReference>
<feature type="compositionally biased region" description="Gly residues" evidence="1">
    <location>
        <begin position="244"/>
        <end position="265"/>
    </location>
</feature>
<keyword evidence="2" id="KW-0472">Membrane</keyword>
<comment type="caution">
    <text evidence="4">The sequence shown here is derived from an EMBL/GenBank/DDBJ whole genome shotgun (WGS) entry which is preliminary data.</text>
</comment>